<organism evidence="1 2">
    <name type="scientific">Arsenicibacter rosenii</name>
    <dbReference type="NCBI Taxonomy" id="1750698"/>
    <lineage>
        <taxon>Bacteria</taxon>
        <taxon>Pseudomonadati</taxon>
        <taxon>Bacteroidota</taxon>
        <taxon>Cytophagia</taxon>
        <taxon>Cytophagales</taxon>
        <taxon>Spirosomataceae</taxon>
        <taxon>Arsenicibacter</taxon>
    </lineage>
</organism>
<sequence>MELKNGHLIIPAALFQDVLQGEPQINMVYYPERSQLLVAAKSKAFFEKLHQPVWMMLKDKNLAGDKALYVRELLIDHDLDAADRALPYSVKETGIIAISL</sequence>
<reference evidence="1 2" key="1">
    <citation type="submission" date="2016-10" db="EMBL/GenBank/DDBJ databases">
        <title>Arsenicibacter rosenii gen. nov., sp. nov., an efficient arsenic-methylating bacterium isolated from an arsenic-contaminated paddy soil.</title>
        <authorList>
            <person name="Huang K."/>
        </authorList>
    </citation>
    <scope>NUCLEOTIDE SEQUENCE [LARGE SCALE GENOMIC DNA]</scope>
    <source>
        <strain evidence="1 2">SM-1</strain>
    </source>
</reference>
<dbReference type="RefSeq" id="WP_071503103.1">
    <property type="nucleotide sequence ID" value="NZ_MORL01000004.1"/>
</dbReference>
<keyword evidence="2" id="KW-1185">Reference proteome</keyword>
<gene>
    <name evidence="1" type="ORF">BLX24_10645</name>
</gene>
<dbReference type="Proteomes" id="UP000181790">
    <property type="component" value="Unassembled WGS sequence"/>
</dbReference>
<dbReference type="OrthoDB" id="1441187at2"/>
<accession>A0A1S2VKX2</accession>
<name>A0A1S2VKX2_9BACT</name>
<dbReference type="EMBL" id="MORL01000004">
    <property type="protein sequence ID" value="OIN59421.1"/>
    <property type="molecule type" value="Genomic_DNA"/>
</dbReference>
<protein>
    <submittedName>
        <fullName evidence="1">Uncharacterized protein</fullName>
    </submittedName>
</protein>
<evidence type="ECO:0000313" key="2">
    <source>
        <dbReference type="Proteomes" id="UP000181790"/>
    </source>
</evidence>
<evidence type="ECO:0000313" key="1">
    <source>
        <dbReference type="EMBL" id="OIN59421.1"/>
    </source>
</evidence>
<proteinExistence type="predicted"/>
<comment type="caution">
    <text evidence="1">The sequence shown here is derived from an EMBL/GenBank/DDBJ whole genome shotgun (WGS) entry which is preliminary data.</text>
</comment>
<dbReference type="AlphaFoldDB" id="A0A1S2VKX2"/>